<protein>
    <submittedName>
        <fullName evidence="2">Uncharacterized protein</fullName>
    </submittedName>
</protein>
<dbReference type="Proteomes" id="UP000320762">
    <property type="component" value="Unassembled WGS sequence"/>
</dbReference>
<feature type="region of interest" description="Disordered" evidence="1">
    <location>
        <begin position="313"/>
        <end position="336"/>
    </location>
</feature>
<organism evidence="2 3">
    <name type="scientific">Schizophyllum amplum</name>
    <dbReference type="NCBI Taxonomy" id="97359"/>
    <lineage>
        <taxon>Eukaryota</taxon>
        <taxon>Fungi</taxon>
        <taxon>Dikarya</taxon>
        <taxon>Basidiomycota</taxon>
        <taxon>Agaricomycotina</taxon>
        <taxon>Agaricomycetes</taxon>
        <taxon>Agaricomycetidae</taxon>
        <taxon>Agaricales</taxon>
        <taxon>Schizophyllaceae</taxon>
        <taxon>Schizophyllum</taxon>
    </lineage>
</organism>
<dbReference type="EMBL" id="VDMD01000003">
    <property type="protein sequence ID" value="TRM66717.1"/>
    <property type="molecule type" value="Genomic_DNA"/>
</dbReference>
<sequence>MCTIEHNEFVLQVLKSDDARIALQSSGTICPYSWSTHAMRVKPATRNRGARQPKPDIELAYMNTKPSTSDLPGASPHFTTSKPVDSDSSSSISSSTSSSTSKLFSSYRTSPASTSALFDTVDDAWDEEVAAFLGGWPATCDSCFDSPCASPDGALEYTPPSVEDLDTLLRSLSIQPKGDYAYAPLATQSAFSVPATQSALSVSTTQSAFPVSADPKITLAPCFVPATHSVFPPTAVRKSAFPPCKTKLLPALPAPAVPASPASVPSPPALSDTTPAASAEATLAVSQSGILMIGAMPVTPRFDRTDSDVTLVNGEGSWDSAKEGTGKTDKDGSGSSFTEAPGDVAILAKAFAALNMYGVHTDSNMEAMDAEETEAVDSMRRNPVTQSTVLGAFAATLAVQMAVCHLANAVAE</sequence>
<name>A0A550CPL4_9AGAR</name>
<feature type="region of interest" description="Disordered" evidence="1">
    <location>
        <begin position="255"/>
        <end position="275"/>
    </location>
</feature>
<proteinExistence type="predicted"/>
<evidence type="ECO:0000313" key="3">
    <source>
        <dbReference type="Proteomes" id="UP000320762"/>
    </source>
</evidence>
<comment type="caution">
    <text evidence="2">The sequence shown here is derived from an EMBL/GenBank/DDBJ whole genome shotgun (WGS) entry which is preliminary data.</text>
</comment>
<dbReference type="AlphaFoldDB" id="A0A550CPL4"/>
<feature type="compositionally biased region" description="Low complexity" evidence="1">
    <location>
        <begin position="79"/>
        <end position="106"/>
    </location>
</feature>
<evidence type="ECO:0000256" key="1">
    <source>
        <dbReference type="SAM" id="MobiDB-lite"/>
    </source>
</evidence>
<feature type="compositionally biased region" description="Basic and acidic residues" evidence="1">
    <location>
        <begin position="320"/>
        <end position="332"/>
    </location>
</feature>
<keyword evidence="3" id="KW-1185">Reference proteome</keyword>
<gene>
    <name evidence="2" type="ORF">BD626DRAFT_534856</name>
</gene>
<accession>A0A550CPL4</accession>
<evidence type="ECO:0000313" key="2">
    <source>
        <dbReference type="EMBL" id="TRM66717.1"/>
    </source>
</evidence>
<reference evidence="2 3" key="1">
    <citation type="journal article" date="2019" name="New Phytol.">
        <title>Comparative genomics reveals unique wood-decay strategies and fruiting body development in the Schizophyllaceae.</title>
        <authorList>
            <person name="Almasi E."/>
            <person name="Sahu N."/>
            <person name="Krizsan K."/>
            <person name="Balint B."/>
            <person name="Kovacs G.M."/>
            <person name="Kiss B."/>
            <person name="Cseklye J."/>
            <person name="Drula E."/>
            <person name="Henrissat B."/>
            <person name="Nagy I."/>
            <person name="Chovatia M."/>
            <person name="Adam C."/>
            <person name="LaButti K."/>
            <person name="Lipzen A."/>
            <person name="Riley R."/>
            <person name="Grigoriev I.V."/>
            <person name="Nagy L.G."/>
        </authorList>
    </citation>
    <scope>NUCLEOTIDE SEQUENCE [LARGE SCALE GENOMIC DNA]</scope>
    <source>
        <strain evidence="2 3">NL-1724</strain>
    </source>
</reference>
<feature type="compositionally biased region" description="Pro residues" evidence="1">
    <location>
        <begin position="255"/>
        <end position="268"/>
    </location>
</feature>
<feature type="region of interest" description="Disordered" evidence="1">
    <location>
        <begin position="63"/>
        <end position="106"/>
    </location>
</feature>